<feature type="domain" description="EAL" evidence="2">
    <location>
        <begin position="437"/>
        <end position="690"/>
    </location>
</feature>
<dbReference type="Pfam" id="PF00990">
    <property type="entry name" value="GGDEF"/>
    <property type="match status" value="1"/>
</dbReference>
<dbReference type="SMART" id="SM00304">
    <property type="entry name" value="HAMP"/>
    <property type="match status" value="1"/>
</dbReference>
<dbReference type="Proteomes" id="UP001310692">
    <property type="component" value="Unassembled WGS sequence"/>
</dbReference>
<dbReference type="PANTHER" id="PTHR44757">
    <property type="entry name" value="DIGUANYLATE CYCLASE DGCP"/>
    <property type="match status" value="1"/>
</dbReference>
<feature type="transmembrane region" description="Helical" evidence="1">
    <location>
        <begin position="15"/>
        <end position="37"/>
    </location>
</feature>
<name>A0ABU7LV04_9PROT</name>
<dbReference type="RefSeq" id="WP_330194927.1">
    <property type="nucleotide sequence ID" value="NZ_JAZDRO010000001.1"/>
</dbReference>
<dbReference type="SMART" id="SM00267">
    <property type="entry name" value="GGDEF"/>
    <property type="match status" value="1"/>
</dbReference>
<feature type="transmembrane region" description="Helical" evidence="1">
    <location>
        <begin position="177"/>
        <end position="197"/>
    </location>
</feature>
<keyword evidence="6" id="KW-1185">Reference proteome</keyword>
<dbReference type="Pfam" id="PF00672">
    <property type="entry name" value="HAMP"/>
    <property type="match status" value="1"/>
</dbReference>
<dbReference type="InterPro" id="IPR043128">
    <property type="entry name" value="Rev_trsase/Diguanyl_cyclase"/>
</dbReference>
<keyword evidence="1" id="KW-1133">Transmembrane helix</keyword>
<dbReference type="Gene3D" id="3.30.70.270">
    <property type="match status" value="1"/>
</dbReference>
<dbReference type="PANTHER" id="PTHR44757:SF2">
    <property type="entry name" value="BIOFILM ARCHITECTURE MAINTENANCE PROTEIN MBAA"/>
    <property type="match status" value="1"/>
</dbReference>
<evidence type="ECO:0000256" key="1">
    <source>
        <dbReference type="SAM" id="Phobius"/>
    </source>
</evidence>
<gene>
    <name evidence="5" type="ORF">V0U35_01765</name>
</gene>
<dbReference type="CDD" id="cd01949">
    <property type="entry name" value="GGDEF"/>
    <property type="match status" value="1"/>
</dbReference>
<organism evidence="5 6">
    <name type="scientific">Hyphobacterium marinum</name>
    <dbReference type="NCBI Taxonomy" id="3116574"/>
    <lineage>
        <taxon>Bacteria</taxon>
        <taxon>Pseudomonadati</taxon>
        <taxon>Pseudomonadota</taxon>
        <taxon>Alphaproteobacteria</taxon>
        <taxon>Maricaulales</taxon>
        <taxon>Maricaulaceae</taxon>
        <taxon>Hyphobacterium</taxon>
    </lineage>
</organism>
<evidence type="ECO:0000313" key="5">
    <source>
        <dbReference type="EMBL" id="MEE2565391.1"/>
    </source>
</evidence>
<evidence type="ECO:0000313" key="6">
    <source>
        <dbReference type="Proteomes" id="UP001310692"/>
    </source>
</evidence>
<dbReference type="PROSITE" id="PS50883">
    <property type="entry name" value="EAL"/>
    <property type="match status" value="1"/>
</dbReference>
<dbReference type="InterPro" id="IPR052155">
    <property type="entry name" value="Biofilm_reg_signaling"/>
</dbReference>
<keyword evidence="1" id="KW-0812">Transmembrane</keyword>
<dbReference type="CDD" id="cd06225">
    <property type="entry name" value="HAMP"/>
    <property type="match status" value="1"/>
</dbReference>
<sequence>MAPLRNAVARCMRSLVMKFTIMAGLLIAASIALLITLENHASRQDLEERLVERAGMLGHILALNVADDITEADTQSMGRRVARMVERPDISEAFITDVRRQVVVSSAEEPDYHAANAADPLVVMSLGAGEARLERRGEEIHVATPVFSAAGRLVGAVYVISPLDELRTATAAMMRRHFLISLFALGIILPITALIVGRALGPIRQLTEAARQASTKSLDMRIEVKTGDELEVLANAFNRMLGRIDANLKRIHRLAYVDMVTELPNRERFRKEVERTARKAVEDNASGAVLFLDLDRFKRVNDSLGIGEGDRLLEMTARRLRETARGADLANGPGGEPSMVARLGGDEFTLLLPNVETAADAARIAQQVIATICRPFDMSGHQVFLGASVGIAMFPQDGADPETLLRHADLAMAHAKRSGGNAAQFFEQSMNQSAFERLVLENELREAVRDDQLVVFYQPKVRMEDGVVEGAEALVRWNHPTAGLLSPGAFIAAAEESGLIVEIGDWVMRAACRQAADWARNGLAVPMAVNVSAMQFERESFADSVLEILAETGLDPRLLEIELTESIAMKDPERVIEQVQPLRDRGVSFAIDDFGTGHSSLSYLTRMPFDVFKIDQSFVRGVAEDHHARIVVETILAMAKALKLKTVAEGVETAEQLEILRAEGATLAQGYLFSRPTPADEFEAFARNGNSREIAASARLAS</sequence>
<evidence type="ECO:0000259" key="3">
    <source>
        <dbReference type="PROSITE" id="PS50885"/>
    </source>
</evidence>
<proteinExistence type="predicted"/>
<feature type="domain" description="GGDEF" evidence="4">
    <location>
        <begin position="285"/>
        <end position="428"/>
    </location>
</feature>
<dbReference type="Gene3D" id="6.10.340.10">
    <property type="match status" value="1"/>
</dbReference>
<dbReference type="InterPro" id="IPR035919">
    <property type="entry name" value="EAL_sf"/>
</dbReference>
<protein>
    <submittedName>
        <fullName evidence="5">EAL domain-containing protein</fullName>
    </submittedName>
</protein>
<evidence type="ECO:0000259" key="4">
    <source>
        <dbReference type="PROSITE" id="PS50887"/>
    </source>
</evidence>
<dbReference type="Pfam" id="PF00563">
    <property type="entry name" value="EAL"/>
    <property type="match status" value="1"/>
</dbReference>
<dbReference type="InterPro" id="IPR029787">
    <property type="entry name" value="Nucleotide_cyclase"/>
</dbReference>
<dbReference type="CDD" id="cd18773">
    <property type="entry name" value="PDC1_HK_sensor"/>
    <property type="match status" value="1"/>
</dbReference>
<evidence type="ECO:0000259" key="2">
    <source>
        <dbReference type="PROSITE" id="PS50883"/>
    </source>
</evidence>
<feature type="domain" description="HAMP" evidence="3">
    <location>
        <begin position="197"/>
        <end position="249"/>
    </location>
</feature>
<comment type="caution">
    <text evidence="5">The sequence shown here is derived from an EMBL/GenBank/DDBJ whole genome shotgun (WGS) entry which is preliminary data.</text>
</comment>
<dbReference type="InterPro" id="IPR003660">
    <property type="entry name" value="HAMP_dom"/>
</dbReference>
<dbReference type="SMART" id="SM00052">
    <property type="entry name" value="EAL"/>
    <property type="match status" value="1"/>
</dbReference>
<keyword evidence="1" id="KW-0472">Membrane</keyword>
<dbReference type="PROSITE" id="PS50887">
    <property type="entry name" value="GGDEF"/>
    <property type="match status" value="1"/>
</dbReference>
<accession>A0ABU7LV04</accession>
<dbReference type="EMBL" id="JAZDRO010000001">
    <property type="protein sequence ID" value="MEE2565391.1"/>
    <property type="molecule type" value="Genomic_DNA"/>
</dbReference>
<dbReference type="SUPFAM" id="SSF55073">
    <property type="entry name" value="Nucleotide cyclase"/>
    <property type="match status" value="1"/>
</dbReference>
<dbReference type="InterPro" id="IPR001633">
    <property type="entry name" value="EAL_dom"/>
</dbReference>
<dbReference type="CDD" id="cd01948">
    <property type="entry name" value="EAL"/>
    <property type="match status" value="1"/>
</dbReference>
<dbReference type="Gene3D" id="3.20.20.450">
    <property type="entry name" value="EAL domain"/>
    <property type="match status" value="1"/>
</dbReference>
<reference evidence="5 6" key="1">
    <citation type="submission" date="2024-01" db="EMBL/GenBank/DDBJ databases">
        <title>Hyphobacterium bacterium isolated from marine sediment.</title>
        <authorList>
            <person name="Zhao S."/>
        </authorList>
    </citation>
    <scope>NUCLEOTIDE SEQUENCE [LARGE SCALE GENOMIC DNA]</scope>
    <source>
        <strain evidence="5 6">Y60-23</strain>
    </source>
</reference>
<dbReference type="NCBIfam" id="TIGR00254">
    <property type="entry name" value="GGDEF"/>
    <property type="match status" value="1"/>
</dbReference>
<dbReference type="SUPFAM" id="SSF158472">
    <property type="entry name" value="HAMP domain-like"/>
    <property type="match status" value="1"/>
</dbReference>
<dbReference type="SUPFAM" id="SSF141868">
    <property type="entry name" value="EAL domain-like"/>
    <property type="match status" value="1"/>
</dbReference>
<dbReference type="InterPro" id="IPR000160">
    <property type="entry name" value="GGDEF_dom"/>
</dbReference>
<dbReference type="PROSITE" id="PS50885">
    <property type="entry name" value="HAMP"/>
    <property type="match status" value="1"/>
</dbReference>